<feature type="domain" description="YdhG-like" evidence="1">
    <location>
        <begin position="24"/>
        <end position="113"/>
    </location>
</feature>
<dbReference type="RefSeq" id="WP_109250236.1">
    <property type="nucleotide sequence ID" value="NZ_QCXQ01000002.1"/>
</dbReference>
<gene>
    <name evidence="2" type="ORF">DCM90_04990</name>
</gene>
<keyword evidence="3" id="KW-1185">Reference proteome</keyword>
<evidence type="ECO:0000259" key="1">
    <source>
        <dbReference type="Pfam" id="PF08818"/>
    </source>
</evidence>
<evidence type="ECO:0000313" key="2">
    <source>
        <dbReference type="EMBL" id="PWG00289.1"/>
    </source>
</evidence>
<dbReference type="Proteomes" id="UP000245080">
    <property type="component" value="Unassembled WGS sequence"/>
</dbReference>
<organism evidence="2 3">
    <name type="scientific">Levilactobacillus bambusae</name>
    <dbReference type="NCBI Taxonomy" id="2024736"/>
    <lineage>
        <taxon>Bacteria</taxon>
        <taxon>Bacillati</taxon>
        <taxon>Bacillota</taxon>
        <taxon>Bacilli</taxon>
        <taxon>Lactobacillales</taxon>
        <taxon>Lactobacillaceae</taxon>
        <taxon>Levilactobacillus</taxon>
    </lineage>
</organism>
<dbReference type="AlphaFoldDB" id="A0A2V1MZ90"/>
<accession>A0A2V1MZ90</accession>
<dbReference type="Gene3D" id="3.90.1150.200">
    <property type="match status" value="1"/>
</dbReference>
<reference evidence="2 3" key="1">
    <citation type="journal article" date="2018" name="Int. J. Syst. Evol. Microbiol.">
        <title>Lactobacillus bambusae sp. nov., isolated from a traditional fermented Ma-bamboo shoots of Taiwan.</title>
        <authorList>
            <person name="Wang L.-T."/>
        </authorList>
    </citation>
    <scope>NUCLEOTIDE SEQUENCE [LARGE SCALE GENOMIC DNA]</scope>
    <source>
        <strain evidence="2 3">BS-W1</strain>
    </source>
</reference>
<comment type="caution">
    <text evidence="2">The sequence shown here is derived from an EMBL/GenBank/DDBJ whole genome shotgun (WGS) entry which is preliminary data.</text>
</comment>
<protein>
    <submittedName>
        <fullName evidence="2">DUF1801 domain-containing protein</fullName>
    </submittedName>
</protein>
<proteinExistence type="predicted"/>
<dbReference type="Pfam" id="PF08818">
    <property type="entry name" value="DUF1801"/>
    <property type="match status" value="1"/>
</dbReference>
<dbReference type="SUPFAM" id="SSF159888">
    <property type="entry name" value="YdhG-like"/>
    <property type="match status" value="1"/>
</dbReference>
<sequence length="115" mass="13081">MPIRPAVKTVDEYVMKVTPMATNIVTTLRQIILETWPDATETIKYGMPTYLRGKLRVSFDTYQDHVSFMSSEDLSPLTITQANTAGYMTGQKRINIQFDQAAPVEFIKNVMAEMK</sequence>
<dbReference type="EMBL" id="QCXQ01000002">
    <property type="protein sequence ID" value="PWG00289.1"/>
    <property type="molecule type" value="Genomic_DNA"/>
</dbReference>
<dbReference type="OrthoDB" id="2322845at2"/>
<evidence type="ECO:0000313" key="3">
    <source>
        <dbReference type="Proteomes" id="UP000245080"/>
    </source>
</evidence>
<dbReference type="InterPro" id="IPR014922">
    <property type="entry name" value="YdhG-like"/>
</dbReference>
<name>A0A2V1MZ90_9LACO</name>